<reference evidence="4 5" key="1">
    <citation type="submission" date="2019-07" db="EMBL/GenBank/DDBJ databases">
        <title>Microbispora hainanensis DSM 45428.</title>
        <authorList>
            <person name="Thawai C."/>
        </authorList>
    </citation>
    <scope>NUCLEOTIDE SEQUENCE [LARGE SCALE GENOMIC DNA]</scope>
    <source>
        <strain evidence="4 5">DSM 45428</strain>
    </source>
</reference>
<gene>
    <name evidence="4" type="ORF">FLX08_19975</name>
</gene>
<dbReference type="InterPro" id="IPR001647">
    <property type="entry name" value="HTH_TetR"/>
</dbReference>
<dbReference type="RefSeq" id="WP_142620387.1">
    <property type="nucleotide sequence ID" value="NZ_VIRM01000023.1"/>
</dbReference>
<protein>
    <submittedName>
        <fullName evidence="4">TetR/AcrR family transcriptional regulator</fullName>
    </submittedName>
</protein>
<dbReference type="Gene3D" id="1.10.357.10">
    <property type="entry name" value="Tetracycline Repressor, domain 2"/>
    <property type="match status" value="1"/>
</dbReference>
<evidence type="ECO:0000313" key="4">
    <source>
        <dbReference type="EMBL" id="TQS19557.1"/>
    </source>
</evidence>
<accession>A0A544YS75</accession>
<organism evidence="4 5">
    <name type="scientific">Microbispora hainanensis</name>
    <dbReference type="NCBI Taxonomy" id="568844"/>
    <lineage>
        <taxon>Bacteria</taxon>
        <taxon>Bacillati</taxon>
        <taxon>Actinomycetota</taxon>
        <taxon>Actinomycetes</taxon>
        <taxon>Streptosporangiales</taxon>
        <taxon>Streptosporangiaceae</taxon>
        <taxon>Microbispora</taxon>
    </lineage>
</organism>
<dbReference type="InterPro" id="IPR009057">
    <property type="entry name" value="Homeodomain-like_sf"/>
</dbReference>
<sequence length="196" mass="21114">MPRPRSEDRRNAILRAATRVIASQGLGAATATIAKEAGVSNGSLFTYFDTKAKLLNELFLALKTEMSAAATADLRAGDAPREQVRHMWTQWWRWATANPDKRRALAQLQVAEDITADTHRAASLAFSGIAGLLERSRANGPMQDVPLGFVLTLVNAIAEATIDEMIREPAEAEARGSVAFEAIWRVLAGSSAAPTA</sequence>
<dbReference type="GO" id="GO:0003677">
    <property type="term" value="F:DNA binding"/>
    <property type="evidence" value="ECO:0007669"/>
    <property type="project" value="UniProtKB-UniRule"/>
</dbReference>
<feature type="DNA-binding region" description="H-T-H motif" evidence="2">
    <location>
        <begin position="29"/>
        <end position="48"/>
    </location>
</feature>
<evidence type="ECO:0000259" key="3">
    <source>
        <dbReference type="PROSITE" id="PS50977"/>
    </source>
</evidence>
<dbReference type="InterPro" id="IPR036271">
    <property type="entry name" value="Tet_transcr_reg_TetR-rel_C_sf"/>
</dbReference>
<dbReference type="AlphaFoldDB" id="A0A544YS75"/>
<evidence type="ECO:0000256" key="2">
    <source>
        <dbReference type="PROSITE-ProRule" id="PRU00335"/>
    </source>
</evidence>
<dbReference type="SUPFAM" id="SSF46689">
    <property type="entry name" value="Homeodomain-like"/>
    <property type="match status" value="1"/>
</dbReference>
<feature type="domain" description="HTH tetR-type" evidence="3">
    <location>
        <begin position="7"/>
        <end position="66"/>
    </location>
</feature>
<evidence type="ECO:0000313" key="5">
    <source>
        <dbReference type="Proteomes" id="UP000316541"/>
    </source>
</evidence>
<dbReference type="PANTHER" id="PTHR30055">
    <property type="entry name" value="HTH-TYPE TRANSCRIPTIONAL REGULATOR RUTR"/>
    <property type="match status" value="1"/>
</dbReference>
<dbReference type="InterPro" id="IPR050109">
    <property type="entry name" value="HTH-type_TetR-like_transc_reg"/>
</dbReference>
<proteinExistence type="predicted"/>
<keyword evidence="1 2" id="KW-0238">DNA-binding</keyword>
<comment type="caution">
    <text evidence="4">The sequence shown here is derived from an EMBL/GenBank/DDBJ whole genome shotgun (WGS) entry which is preliminary data.</text>
</comment>
<evidence type="ECO:0000256" key="1">
    <source>
        <dbReference type="ARBA" id="ARBA00023125"/>
    </source>
</evidence>
<dbReference type="SUPFAM" id="SSF48498">
    <property type="entry name" value="Tetracyclin repressor-like, C-terminal domain"/>
    <property type="match status" value="1"/>
</dbReference>
<name>A0A544YS75_9ACTN</name>
<dbReference type="PRINTS" id="PR00455">
    <property type="entry name" value="HTHTETR"/>
</dbReference>
<dbReference type="Pfam" id="PF00440">
    <property type="entry name" value="TetR_N"/>
    <property type="match status" value="1"/>
</dbReference>
<dbReference type="GO" id="GO:0006355">
    <property type="term" value="P:regulation of DNA-templated transcription"/>
    <property type="evidence" value="ECO:0007669"/>
    <property type="project" value="UniProtKB-ARBA"/>
</dbReference>
<dbReference type="Proteomes" id="UP000316541">
    <property type="component" value="Unassembled WGS sequence"/>
</dbReference>
<dbReference type="EMBL" id="VIRM01000023">
    <property type="protein sequence ID" value="TQS19557.1"/>
    <property type="molecule type" value="Genomic_DNA"/>
</dbReference>
<dbReference type="PROSITE" id="PS50977">
    <property type="entry name" value="HTH_TETR_2"/>
    <property type="match status" value="1"/>
</dbReference>